<evidence type="ECO:0000313" key="2">
    <source>
        <dbReference type="EMBL" id="QAY20994.1"/>
    </source>
</evidence>
<reference evidence="2" key="1">
    <citation type="journal article" date="2019" name="Microbiol. Resour. Announc.">
        <title>Complete Genome Sequence of Halorubrum ezzemoulense Strain Fb21.</title>
        <authorList>
            <person name="Feng Y."/>
            <person name="Louyakis A.S."/>
            <person name="Makkay A.M."/>
            <person name="Guerrero R.O."/>
            <person name="Papke R.T."/>
            <person name="Gogarten J.P."/>
        </authorList>
    </citation>
    <scope>NUCLEOTIDE SEQUENCE</scope>
    <source>
        <strain evidence="2">Fb21</strain>
    </source>
</reference>
<accession>A0A481RIB6</accession>
<dbReference type="AlphaFoldDB" id="A0A481RIB6"/>
<keyword evidence="4" id="KW-1185">Reference proteome</keyword>
<reference evidence="3" key="2">
    <citation type="submission" date="2019-01" db="EMBL/GenBank/DDBJ databases">
        <title>Complete genome of Halorubrum ezzemoulense strain FB21.</title>
        <authorList>
            <person name="Feng Y."/>
            <person name="Louyakis A.S."/>
            <person name="Papke R.T."/>
            <person name="Gogarten J.P."/>
        </authorList>
    </citation>
    <scope>NUCLEOTIDE SEQUENCE [LARGE SCALE GENOMIC DNA]</scope>
    <source>
        <strain evidence="3">Fb21</strain>
    </source>
</reference>
<dbReference type="EMBL" id="CP034940">
    <property type="protein sequence ID" value="QAY20994.1"/>
    <property type="molecule type" value="Genomic_DNA"/>
</dbReference>
<dbReference type="GeneID" id="301360882"/>
<proteinExistence type="predicted"/>
<dbReference type="EMBL" id="JAQLUK010000026">
    <property type="protein sequence ID" value="MDB2293661.1"/>
    <property type="molecule type" value="Genomic_DNA"/>
</dbReference>
<evidence type="ECO:0000313" key="4">
    <source>
        <dbReference type="Proteomes" id="UP001210528"/>
    </source>
</evidence>
<dbReference type="Proteomes" id="UP000293073">
    <property type="component" value="Chromosome"/>
</dbReference>
<dbReference type="RefSeq" id="WP_129452451.1">
    <property type="nucleotide sequence ID" value="NZ_CP034940.1"/>
</dbReference>
<evidence type="ECO:0000313" key="3">
    <source>
        <dbReference type="Proteomes" id="UP000293073"/>
    </source>
</evidence>
<protein>
    <submittedName>
        <fullName evidence="2">Uncharacterized protein</fullName>
    </submittedName>
</protein>
<organism evidence="2 3">
    <name type="scientific">Halorubrum ezzemoulense</name>
    <name type="common">Halorubrum chaoviator</name>
    <dbReference type="NCBI Taxonomy" id="337243"/>
    <lineage>
        <taxon>Archaea</taxon>
        <taxon>Methanobacteriati</taxon>
        <taxon>Methanobacteriota</taxon>
        <taxon>Stenosarchaea group</taxon>
        <taxon>Halobacteria</taxon>
        <taxon>Halobacteriales</taxon>
        <taxon>Haloferacaceae</taxon>
        <taxon>Halorubrum</taxon>
    </lineage>
</organism>
<dbReference type="KEGG" id="hezz:EO776_13655"/>
<evidence type="ECO:0000313" key="1">
    <source>
        <dbReference type="EMBL" id="MDB2293661.1"/>
    </source>
</evidence>
<sequence>MAYLLVGGNRLSDTGQSVGYVDVIKITAQTTITITTRTIGTNQTNGRSCTRDDASCGLTFRNADGDVTATSLANVSGFAGATAAARLVRPLVSQRYRLAITDGTLAVDGSGIV</sequence>
<dbReference type="Proteomes" id="UP001210528">
    <property type="component" value="Unassembled WGS sequence"/>
</dbReference>
<reference evidence="1 4" key="3">
    <citation type="submission" date="2023-01" db="EMBL/GenBank/DDBJ databases">
        <title>Halorubrum ezzemoulense from Santa Pola, Spain.</title>
        <authorList>
            <person name="Feng Y."/>
            <person name="Louyakis A.S."/>
            <person name="Gogarten J.P."/>
        </authorList>
    </citation>
    <scope>NUCLEOTIDE SEQUENCE [LARGE SCALE GENOMIC DNA]</scope>
    <source>
        <strain evidence="1 4">AMM015</strain>
    </source>
</reference>
<gene>
    <name evidence="2" type="ORF">EO776_13655</name>
    <name evidence="1" type="ORF">PM085_15495</name>
</gene>
<name>A0A481RIB6_HALEZ</name>